<comment type="caution">
    <text evidence="1">The sequence shown here is derived from an EMBL/GenBank/DDBJ whole genome shotgun (WGS) entry which is preliminary data.</text>
</comment>
<dbReference type="Proteomes" id="UP000004090">
    <property type="component" value="Unassembled WGS sequence"/>
</dbReference>
<protein>
    <submittedName>
        <fullName evidence="1">Uncharacterized protein</fullName>
    </submittedName>
</protein>
<reference evidence="1 2" key="1">
    <citation type="submission" date="2007-09" db="EMBL/GenBank/DDBJ databases">
        <title>Draft genome sequence of Eubacterium dolichum (DSM 3991).</title>
        <authorList>
            <person name="Sudarsanam P."/>
            <person name="Ley R."/>
            <person name="Guruge J."/>
            <person name="Turnbaugh P.J."/>
            <person name="Mahowald M."/>
            <person name="Liep D."/>
            <person name="Gordon J."/>
        </authorList>
    </citation>
    <scope>NUCLEOTIDE SEQUENCE [LARGE SCALE GENOMIC DNA]</scope>
    <source>
        <strain evidence="1 2">DSM 3991</strain>
    </source>
</reference>
<gene>
    <name evidence="1" type="ORF">EUBDOL_00947</name>
</gene>
<dbReference type="AlphaFoldDB" id="A8RAY0"/>
<evidence type="ECO:0000313" key="1">
    <source>
        <dbReference type="EMBL" id="EDP11768.1"/>
    </source>
</evidence>
<sequence>MTTLHNKEKANSEKAMAFKSSTDYFKYLFHEHFR</sequence>
<name>A8RAY0_9FIRM</name>
<organism evidence="1 2">
    <name type="scientific">Amedibacillus dolichus DSM 3991</name>
    <dbReference type="NCBI Taxonomy" id="428127"/>
    <lineage>
        <taxon>Bacteria</taxon>
        <taxon>Bacillati</taxon>
        <taxon>Bacillota</taxon>
        <taxon>Erysipelotrichia</taxon>
        <taxon>Erysipelotrichales</taxon>
        <taxon>Erysipelotrichaceae</taxon>
        <taxon>Amedibacillus</taxon>
    </lineage>
</organism>
<accession>A8RAY0</accession>
<reference evidence="1 2" key="2">
    <citation type="submission" date="2007-09" db="EMBL/GenBank/DDBJ databases">
        <authorList>
            <person name="Fulton L."/>
            <person name="Clifton S."/>
            <person name="Fulton B."/>
            <person name="Xu J."/>
            <person name="Minx P."/>
            <person name="Pepin K.H."/>
            <person name="Johnson M."/>
            <person name="Thiruvilangam P."/>
            <person name="Bhonagiri V."/>
            <person name="Nash W.E."/>
            <person name="Mardis E.R."/>
            <person name="Wilson R.K."/>
        </authorList>
    </citation>
    <scope>NUCLEOTIDE SEQUENCE [LARGE SCALE GENOMIC DNA]</scope>
    <source>
        <strain evidence="1 2">DSM 3991</strain>
    </source>
</reference>
<proteinExistence type="predicted"/>
<dbReference type="HOGENOM" id="CLU_3373799_0_0_9"/>
<dbReference type="EMBL" id="ABAW02000018">
    <property type="protein sequence ID" value="EDP11768.1"/>
    <property type="molecule type" value="Genomic_DNA"/>
</dbReference>
<evidence type="ECO:0000313" key="2">
    <source>
        <dbReference type="Proteomes" id="UP000004090"/>
    </source>
</evidence>